<comment type="caution">
    <text evidence="3">The sequence shown here is derived from an EMBL/GenBank/DDBJ whole genome shotgun (WGS) entry which is preliminary data.</text>
</comment>
<proteinExistence type="predicted"/>
<gene>
    <name evidence="3" type="ORF">HGR_11496</name>
</gene>
<organism evidence="3 4">
    <name type="scientific">Hylemonella gracilis ATCC 19624</name>
    <dbReference type="NCBI Taxonomy" id="887062"/>
    <lineage>
        <taxon>Bacteria</taxon>
        <taxon>Pseudomonadati</taxon>
        <taxon>Pseudomonadota</taxon>
        <taxon>Betaproteobacteria</taxon>
        <taxon>Burkholderiales</taxon>
        <taxon>Comamonadaceae</taxon>
        <taxon>Hylemonella</taxon>
    </lineage>
</organism>
<name>F3KV14_9BURK</name>
<keyword evidence="1" id="KW-1133">Transmembrane helix</keyword>
<dbReference type="InterPro" id="IPR002810">
    <property type="entry name" value="NfeD-like_C"/>
</dbReference>
<dbReference type="STRING" id="887062.HGR_11496"/>
<accession>F3KV14</accession>
<evidence type="ECO:0000256" key="1">
    <source>
        <dbReference type="SAM" id="Phobius"/>
    </source>
</evidence>
<dbReference type="EMBL" id="AEGR01000068">
    <property type="protein sequence ID" value="EGI76390.1"/>
    <property type="molecule type" value="Genomic_DNA"/>
</dbReference>
<dbReference type="Pfam" id="PF01957">
    <property type="entry name" value="NfeD"/>
    <property type="match status" value="1"/>
</dbReference>
<reference evidence="3 4" key="1">
    <citation type="journal article" date="2011" name="EMBO J.">
        <title>Structural diversity of bacterial flagellar motors.</title>
        <authorList>
            <person name="Chen S."/>
            <person name="Beeby M."/>
            <person name="Murphy G.E."/>
            <person name="Leadbetter J.R."/>
            <person name="Hendrixson D.R."/>
            <person name="Briegel A."/>
            <person name="Li Z."/>
            <person name="Shi J."/>
            <person name="Tocheva E.I."/>
            <person name="Muller A."/>
            <person name="Dobro M.J."/>
            <person name="Jensen G.J."/>
        </authorList>
    </citation>
    <scope>NUCLEOTIDE SEQUENCE [LARGE SCALE GENOMIC DNA]</scope>
    <source>
        <strain evidence="3 4">ATCC 19624</strain>
    </source>
</reference>
<evidence type="ECO:0000313" key="3">
    <source>
        <dbReference type="EMBL" id="EGI76390.1"/>
    </source>
</evidence>
<feature type="domain" description="NfeD-like C-terminal" evidence="2">
    <location>
        <begin position="81"/>
        <end position="137"/>
    </location>
</feature>
<keyword evidence="1" id="KW-0812">Transmembrane</keyword>
<evidence type="ECO:0000259" key="2">
    <source>
        <dbReference type="Pfam" id="PF01957"/>
    </source>
</evidence>
<feature type="transmembrane region" description="Helical" evidence="1">
    <location>
        <begin position="44"/>
        <end position="61"/>
    </location>
</feature>
<dbReference type="AlphaFoldDB" id="F3KV14"/>
<keyword evidence="1" id="KW-0472">Membrane</keyword>
<protein>
    <recommendedName>
        <fullName evidence="2">NfeD-like C-terminal domain-containing protein</fullName>
    </recommendedName>
</protein>
<keyword evidence="4" id="KW-1185">Reference proteome</keyword>
<sequence>MWWLGAGLLVAAELLSGSFYLLMLALGLVAGALAAHAGLSASAQVVVAALVGTVAVLGWHLQRSRRANTQPAVQANPDVNPDIGQIVHIDAWDNDGTARIKYRGAGWTASPPDFKNTGLPGHHRIIEVRGNQLLVERIDEDRPADPR</sequence>
<dbReference type="Proteomes" id="UP000016368">
    <property type="component" value="Unassembled WGS sequence"/>
</dbReference>
<dbReference type="eggNOG" id="COG1585">
    <property type="taxonomic scope" value="Bacteria"/>
</dbReference>
<evidence type="ECO:0000313" key="4">
    <source>
        <dbReference type="Proteomes" id="UP000016368"/>
    </source>
</evidence>